<evidence type="ECO:0000313" key="1">
    <source>
        <dbReference type="EMBL" id="DAF55755.1"/>
    </source>
</evidence>
<dbReference type="EMBL" id="BK032699">
    <property type="protein sequence ID" value="DAF55755.1"/>
    <property type="molecule type" value="Genomic_DNA"/>
</dbReference>
<keyword evidence="1" id="KW-0378">Hydrolase</keyword>
<sequence>MKYHNKKVECDGIIFDSIKEKIYYDELKVLRKAGEVIEFERQVTFELQPKFKHAGKTERAIKYIADFVVKYKDGRTVVVDVKGFRTKEYLLKRKMLLYKYPDMIFEEV</sequence>
<protein>
    <submittedName>
        <fullName evidence="1">Endonuclease</fullName>
    </submittedName>
</protein>
<keyword evidence="1" id="KW-0255">Endonuclease</keyword>
<dbReference type="GO" id="GO:0004519">
    <property type="term" value="F:endonuclease activity"/>
    <property type="evidence" value="ECO:0007669"/>
    <property type="project" value="UniProtKB-KW"/>
</dbReference>
<keyword evidence="1" id="KW-0540">Nuclease</keyword>
<reference evidence="1" key="1">
    <citation type="journal article" date="2021" name="Proc. Natl. Acad. Sci. U.S.A.">
        <title>A Catalog of Tens of Thousands of Viruses from Human Metagenomes Reveals Hidden Associations with Chronic Diseases.</title>
        <authorList>
            <person name="Tisza M.J."/>
            <person name="Buck C.B."/>
        </authorList>
    </citation>
    <scope>NUCLEOTIDE SEQUENCE</scope>
    <source>
        <strain evidence="1">Ct8wU2</strain>
    </source>
</reference>
<dbReference type="InterPro" id="IPR009414">
    <property type="entry name" value="DUF1064"/>
</dbReference>
<organism evidence="1">
    <name type="scientific">Siphoviridae sp. ct8wU2</name>
    <dbReference type="NCBI Taxonomy" id="2827791"/>
    <lineage>
        <taxon>Viruses</taxon>
        <taxon>Duplodnaviria</taxon>
        <taxon>Heunggongvirae</taxon>
        <taxon>Uroviricota</taxon>
        <taxon>Caudoviricetes</taxon>
    </lineage>
</organism>
<proteinExistence type="predicted"/>
<name>A0A8S5SY99_9CAUD</name>
<accession>A0A8S5SY99</accession>
<dbReference type="Pfam" id="PF06356">
    <property type="entry name" value="DUF1064"/>
    <property type="match status" value="1"/>
</dbReference>